<comment type="caution">
    <text evidence="3">The sequence shown here is derived from an EMBL/GenBank/DDBJ whole genome shotgun (WGS) entry which is preliminary data.</text>
</comment>
<organism evidence="3 4">
    <name type="scientific">Phaeodactylibacter xiamenensis</name>
    <dbReference type="NCBI Taxonomy" id="1524460"/>
    <lineage>
        <taxon>Bacteria</taxon>
        <taxon>Pseudomonadati</taxon>
        <taxon>Bacteroidota</taxon>
        <taxon>Saprospiria</taxon>
        <taxon>Saprospirales</taxon>
        <taxon>Haliscomenobacteraceae</taxon>
        <taxon>Phaeodactylibacter</taxon>
    </lineage>
</organism>
<dbReference type="RefSeq" id="WP_044225278.1">
    <property type="nucleotide sequence ID" value="NZ_JBKAGJ010000054.1"/>
</dbReference>
<feature type="domain" description="DdrB-like" evidence="2">
    <location>
        <begin position="14"/>
        <end position="148"/>
    </location>
</feature>
<dbReference type="InterPro" id="IPR041398">
    <property type="entry name" value="DdrB_dom"/>
</dbReference>
<dbReference type="STRING" id="1524460.IX84_21870"/>
<sequence>MTVLGKKIILSMPNGEKRDARFAIVELDSVLASHNELTFAPTPGYPVNEQRQNVNDRNYEDDAAAQERVRDNARRLDPYRLLTTSRTPSGSPIVAGQQIDGKWIVVSGNNRTMSTKLAASRHPENYKAYVDALCEELEAFGFSTTGKTERIDCQNGKLIYLPTGDDFSINNDAYQFRQPLLVRIDYGFPAFQTRELAKYNQSTMKGKRAVDKTIERSNSLRENPLCQTRIPAMLDQHERMSDFYADRTAQKQMLEALLQCNIITEQSVPEYYDEGYFTNAGKELVESVLAGVVLEKAALKAAERDGIKQARRVVVYAMPVLVSNSTLPGSANLIPHINDAILYLNEMKASGLPFDQFINQGALFSEKAWPPQAIYLSRLMSQGQRKFKRAIKAFNESVRRNTGAALFSDENVTPEEAFQAYVIDHIPAEEARLIEAYANAPNPPKSRYPDWLFVGNMGGSTVYADRRKRKNDDYLSIAHLNPYNGEVTRLIKPTDKDYSQDYELVYQLAEEDGVKQMPEAEKELDPRPGDYFVSVHDQGQKPVLALGPFPNHQEALDNVGAVREYVTANDPQGHFYAYGTARQEKGTGNTGKLNSKLVYAPGRPMLAQRGVPVKTDTFFAHGIQVKVTDHGGKDGNCRMPHGGPRLLSLQAKPGSQPFMQDYYKAVCEAARRYDGIYYEVGGPAEELVNKLLKGALESGEPSVKIIFGSRQEVCGKVYHKIRYIGKALPPPVLSPYEQIFMESFGISQADAHEIWMRAMDEYGRPLDDVSRAELVRRGKGQLDALKWERTEEGYQYLIGLNQEILGAPREGAKNRPAKNSSRKKPKAVKPSPKEATTKLLLAKAKKKKKLKLLKLG</sequence>
<reference evidence="3 4" key="1">
    <citation type="journal article" date="2014" name="Int. J. Syst. Evol. Microbiol.">
        <title>Phaeodactylibacter xiamenensis gen. nov., sp. nov., a member of the family Saprospiraceae isolated from the marine alga Phaeodactylum tricornutum.</title>
        <authorList>
            <person name="Chen Z.Jr."/>
            <person name="Lei X."/>
            <person name="Lai Q."/>
            <person name="Li Y."/>
            <person name="Zhang B."/>
            <person name="Zhang J."/>
            <person name="Zhang H."/>
            <person name="Yang L."/>
            <person name="Zheng W."/>
            <person name="Tian Y."/>
            <person name="Yu Z."/>
            <person name="Xu H.Jr."/>
            <person name="Zheng T."/>
        </authorList>
    </citation>
    <scope>NUCLEOTIDE SEQUENCE [LARGE SCALE GENOMIC DNA]</scope>
    <source>
        <strain evidence="3 4">KD52</strain>
    </source>
</reference>
<evidence type="ECO:0000313" key="4">
    <source>
        <dbReference type="Proteomes" id="UP000029736"/>
    </source>
</evidence>
<gene>
    <name evidence="3" type="ORF">IX84_21870</name>
</gene>
<feature type="region of interest" description="Disordered" evidence="1">
    <location>
        <begin position="808"/>
        <end position="837"/>
    </location>
</feature>
<dbReference type="OrthoDB" id="9815272at2"/>
<accession>A0A098S5F3</accession>
<keyword evidence="4" id="KW-1185">Reference proteome</keyword>
<protein>
    <recommendedName>
        <fullName evidence="2">DdrB-like domain-containing protein</fullName>
    </recommendedName>
</protein>
<dbReference type="EMBL" id="JPOS01000079">
    <property type="protein sequence ID" value="KGE86432.1"/>
    <property type="molecule type" value="Genomic_DNA"/>
</dbReference>
<evidence type="ECO:0000256" key="1">
    <source>
        <dbReference type="SAM" id="MobiDB-lite"/>
    </source>
</evidence>
<name>A0A098S5F3_9BACT</name>
<dbReference type="Proteomes" id="UP000029736">
    <property type="component" value="Unassembled WGS sequence"/>
</dbReference>
<dbReference type="AlphaFoldDB" id="A0A098S5F3"/>
<evidence type="ECO:0000313" key="3">
    <source>
        <dbReference type="EMBL" id="KGE86432.1"/>
    </source>
</evidence>
<dbReference type="Pfam" id="PF18763">
    <property type="entry name" value="ddrB-ParB"/>
    <property type="match status" value="1"/>
</dbReference>
<proteinExistence type="predicted"/>
<evidence type="ECO:0000259" key="2">
    <source>
        <dbReference type="Pfam" id="PF18763"/>
    </source>
</evidence>